<feature type="domain" description="PWWP" evidence="2">
    <location>
        <begin position="9"/>
        <end position="74"/>
    </location>
</feature>
<dbReference type="PROSITE" id="PS50812">
    <property type="entry name" value="PWWP"/>
    <property type="match status" value="1"/>
</dbReference>
<protein>
    <submittedName>
        <fullName evidence="3">Putative oxidoreductase GLYR1</fullName>
    </submittedName>
</protein>
<dbReference type="SUPFAM" id="SSF51735">
    <property type="entry name" value="NAD(P)-binding Rossmann-fold domains"/>
    <property type="match status" value="1"/>
</dbReference>
<dbReference type="InterPro" id="IPR006115">
    <property type="entry name" value="6PGDH_NADP-bd"/>
</dbReference>
<dbReference type="GO" id="GO:0050661">
    <property type="term" value="F:NADP binding"/>
    <property type="evidence" value="ECO:0007669"/>
    <property type="project" value="InterPro"/>
</dbReference>
<dbReference type="Gene3D" id="2.30.30.140">
    <property type="match status" value="1"/>
</dbReference>
<dbReference type="PANTHER" id="PTHR43580:SF2">
    <property type="entry name" value="CYTOKINE-LIKE NUCLEAR FACTOR N-PAC"/>
    <property type="match status" value="1"/>
</dbReference>
<comment type="caution">
    <text evidence="3">The sequence shown here is derived from an EMBL/GenBank/DDBJ whole genome shotgun (WGS) entry which is preliminary data.</text>
</comment>
<proteinExistence type="predicted"/>
<keyword evidence="4" id="KW-1185">Reference proteome</keyword>
<gene>
    <name evidence="3" type="primary">glyr1</name>
    <name evidence="3" type="ORF">TNIN_13411</name>
</gene>
<dbReference type="EMBL" id="BMAV01018695">
    <property type="protein sequence ID" value="GFY71234.1"/>
    <property type="molecule type" value="Genomic_DNA"/>
</dbReference>
<dbReference type="Gene3D" id="3.40.50.720">
    <property type="entry name" value="NAD(P)-binding Rossmann-like Domain"/>
    <property type="match status" value="1"/>
</dbReference>
<feature type="compositionally biased region" description="Basic and acidic residues" evidence="1">
    <location>
        <begin position="139"/>
        <end position="150"/>
    </location>
</feature>
<dbReference type="GO" id="GO:0000785">
    <property type="term" value="C:chromatin"/>
    <property type="evidence" value="ECO:0007669"/>
    <property type="project" value="TreeGrafter"/>
</dbReference>
<dbReference type="InterPro" id="IPR000313">
    <property type="entry name" value="PWWP_dom"/>
</dbReference>
<sequence length="379" mass="41472">MATVGNFKPGDLVWAKLKKVSYWPGKIIDPPTEKEETDKGGQKEKLSAEHYVSFFGEEGNAWILEENIVPHSEEMLLCGMRKKSTAFMKAVAEMIVESGSLIPELKPLKEKSAKSDEPSCSAAQKTETIPKTPSVQEDELLKKSGNHEDSSEPCEDSLVPSHDDSEDPIEPTSKKIGFMGLGAMGKGIVKNLLKTGHNVSVWNRTPDKCRRFVAAGAQQFLTPSDVIKNCDITFCCVSGVEAVLSIVFENGGILKEFQNSERGSKGFVVMTSMSVEASEQVAEAIFYSGGRYLEAPLVGSKCHAKLGTLLVHGAGDEQLFRDCSSVFFATSSLVFYVSCEVGVATRMNILFRMLWDASYDVLADADTLLARFRLLSQVN</sequence>
<feature type="compositionally biased region" description="Basic and acidic residues" evidence="1">
    <location>
        <begin position="107"/>
        <end position="117"/>
    </location>
</feature>
<dbReference type="GO" id="GO:0140673">
    <property type="term" value="P:transcription elongation-coupled chromatin remodeling"/>
    <property type="evidence" value="ECO:0007669"/>
    <property type="project" value="TreeGrafter"/>
</dbReference>
<reference evidence="3" key="1">
    <citation type="submission" date="2020-08" db="EMBL/GenBank/DDBJ databases">
        <title>Multicomponent nature underlies the extraordinary mechanical properties of spider dragline silk.</title>
        <authorList>
            <person name="Kono N."/>
            <person name="Nakamura H."/>
            <person name="Mori M."/>
            <person name="Yoshida Y."/>
            <person name="Ohtoshi R."/>
            <person name="Malay A.D."/>
            <person name="Moran D.A.P."/>
            <person name="Tomita M."/>
            <person name="Numata K."/>
            <person name="Arakawa K."/>
        </authorList>
    </citation>
    <scope>NUCLEOTIDE SEQUENCE</scope>
</reference>
<name>A0A8X6YKG3_9ARAC</name>
<feature type="compositionally biased region" description="Polar residues" evidence="1">
    <location>
        <begin position="121"/>
        <end position="135"/>
    </location>
</feature>
<dbReference type="AlphaFoldDB" id="A0A8X6YKG3"/>
<evidence type="ECO:0000256" key="1">
    <source>
        <dbReference type="SAM" id="MobiDB-lite"/>
    </source>
</evidence>
<accession>A0A8X6YKG3</accession>
<dbReference type="InterPro" id="IPR051265">
    <property type="entry name" value="HIBADH-related_NP60_sf"/>
</dbReference>
<dbReference type="GO" id="GO:0003677">
    <property type="term" value="F:DNA binding"/>
    <property type="evidence" value="ECO:0007669"/>
    <property type="project" value="TreeGrafter"/>
</dbReference>
<dbReference type="InterPro" id="IPR036291">
    <property type="entry name" value="NAD(P)-bd_dom_sf"/>
</dbReference>
<dbReference type="OrthoDB" id="21615at2759"/>
<feature type="region of interest" description="Disordered" evidence="1">
    <location>
        <begin position="107"/>
        <end position="174"/>
    </location>
</feature>
<dbReference type="SMART" id="SM00293">
    <property type="entry name" value="PWWP"/>
    <property type="match status" value="1"/>
</dbReference>
<dbReference type="Proteomes" id="UP000886998">
    <property type="component" value="Unassembled WGS sequence"/>
</dbReference>
<evidence type="ECO:0000313" key="4">
    <source>
        <dbReference type="Proteomes" id="UP000886998"/>
    </source>
</evidence>
<dbReference type="SUPFAM" id="SSF63748">
    <property type="entry name" value="Tudor/PWWP/MBT"/>
    <property type="match status" value="1"/>
</dbReference>
<dbReference type="GO" id="GO:0031491">
    <property type="term" value="F:nucleosome binding"/>
    <property type="evidence" value="ECO:0007669"/>
    <property type="project" value="TreeGrafter"/>
</dbReference>
<organism evidence="3 4">
    <name type="scientific">Trichonephila inaurata madagascariensis</name>
    <dbReference type="NCBI Taxonomy" id="2747483"/>
    <lineage>
        <taxon>Eukaryota</taxon>
        <taxon>Metazoa</taxon>
        <taxon>Ecdysozoa</taxon>
        <taxon>Arthropoda</taxon>
        <taxon>Chelicerata</taxon>
        <taxon>Arachnida</taxon>
        <taxon>Araneae</taxon>
        <taxon>Araneomorphae</taxon>
        <taxon>Entelegynae</taxon>
        <taxon>Araneoidea</taxon>
        <taxon>Nephilidae</taxon>
        <taxon>Trichonephila</taxon>
        <taxon>Trichonephila inaurata</taxon>
    </lineage>
</organism>
<evidence type="ECO:0000259" key="2">
    <source>
        <dbReference type="PROSITE" id="PS50812"/>
    </source>
</evidence>
<evidence type="ECO:0000313" key="3">
    <source>
        <dbReference type="EMBL" id="GFY71234.1"/>
    </source>
</evidence>
<dbReference type="Pfam" id="PF00855">
    <property type="entry name" value="PWWP"/>
    <property type="match status" value="1"/>
</dbReference>
<dbReference type="PANTHER" id="PTHR43580">
    <property type="entry name" value="OXIDOREDUCTASE GLYR1-RELATED"/>
    <property type="match status" value="1"/>
</dbReference>
<dbReference type="Pfam" id="PF03446">
    <property type="entry name" value="NAD_binding_2"/>
    <property type="match status" value="1"/>
</dbReference>